<reference evidence="5" key="2">
    <citation type="journal article" date="2021" name="PeerJ">
        <title>Extensive microbial diversity within the chicken gut microbiome revealed by metagenomics and culture.</title>
        <authorList>
            <person name="Gilroy R."/>
            <person name="Ravi A."/>
            <person name="Getino M."/>
            <person name="Pursley I."/>
            <person name="Horton D.L."/>
            <person name="Alikhan N.F."/>
            <person name="Baker D."/>
            <person name="Gharbi K."/>
            <person name="Hall N."/>
            <person name="Watson M."/>
            <person name="Adriaenssens E.M."/>
            <person name="Foster-Nyarko E."/>
            <person name="Jarju S."/>
            <person name="Secka A."/>
            <person name="Antonio M."/>
            <person name="Oren A."/>
            <person name="Chaudhuri R.R."/>
            <person name="La Ragione R."/>
            <person name="Hildebrand F."/>
            <person name="Pallen M.J."/>
        </authorList>
    </citation>
    <scope>NUCLEOTIDE SEQUENCE</scope>
    <source>
        <strain evidence="5">CHK181-108</strain>
    </source>
</reference>
<dbReference type="Pfam" id="PF12833">
    <property type="entry name" value="HTH_18"/>
    <property type="match status" value="1"/>
</dbReference>
<dbReference type="PROSITE" id="PS01124">
    <property type="entry name" value="HTH_ARAC_FAMILY_2"/>
    <property type="match status" value="1"/>
</dbReference>
<evidence type="ECO:0000313" key="5">
    <source>
        <dbReference type="EMBL" id="HIT85263.1"/>
    </source>
</evidence>
<evidence type="ECO:0000313" key="6">
    <source>
        <dbReference type="Proteomes" id="UP000824165"/>
    </source>
</evidence>
<organism evidence="5 6">
    <name type="scientific">Candidatus Ornithomonoglobus intestinigallinarum</name>
    <dbReference type="NCBI Taxonomy" id="2840894"/>
    <lineage>
        <taxon>Bacteria</taxon>
        <taxon>Bacillati</taxon>
        <taxon>Bacillota</taxon>
        <taxon>Clostridia</taxon>
        <taxon>Candidatus Ornithomonoglobus</taxon>
    </lineage>
</organism>
<dbReference type="PRINTS" id="PR00032">
    <property type="entry name" value="HTHARAC"/>
</dbReference>
<dbReference type="InterPro" id="IPR009057">
    <property type="entry name" value="Homeodomain-like_sf"/>
</dbReference>
<protein>
    <submittedName>
        <fullName evidence="5">Helix-turn-helix transcriptional regulator</fullName>
    </submittedName>
</protein>
<evidence type="ECO:0000256" key="1">
    <source>
        <dbReference type="ARBA" id="ARBA00023015"/>
    </source>
</evidence>
<dbReference type="InterPro" id="IPR018060">
    <property type="entry name" value="HTH_AraC"/>
</dbReference>
<dbReference type="Proteomes" id="UP000824165">
    <property type="component" value="Unassembled WGS sequence"/>
</dbReference>
<dbReference type="AlphaFoldDB" id="A0A9D1KP61"/>
<dbReference type="EMBL" id="DVLU01000049">
    <property type="protein sequence ID" value="HIT85263.1"/>
    <property type="molecule type" value="Genomic_DNA"/>
</dbReference>
<feature type="domain" description="HTH araC/xylS-type" evidence="4">
    <location>
        <begin position="33"/>
        <end position="131"/>
    </location>
</feature>
<proteinExistence type="predicted"/>
<name>A0A9D1KP61_9FIRM</name>
<sequence>MARLLHRMIEKMIEISCPSSDGCYPLRGAELARAVRDYLVANCGKRITIEELSKKFLINTSALKETFKAAYGKPIAAYMKEYRIRRAAELLRTTDMSIAAAAKQSGYETQGKFAKAFKDIFGVLPSEYKKATGCKKLDI</sequence>
<gene>
    <name evidence="5" type="ORF">IAA60_05065</name>
</gene>
<dbReference type="GO" id="GO:0003700">
    <property type="term" value="F:DNA-binding transcription factor activity"/>
    <property type="evidence" value="ECO:0007669"/>
    <property type="project" value="InterPro"/>
</dbReference>
<comment type="caution">
    <text evidence="5">The sequence shown here is derived from an EMBL/GenBank/DDBJ whole genome shotgun (WGS) entry which is preliminary data.</text>
</comment>
<accession>A0A9D1KP61</accession>
<dbReference type="PANTHER" id="PTHR47893">
    <property type="entry name" value="REGULATORY PROTEIN PCHR"/>
    <property type="match status" value="1"/>
</dbReference>
<dbReference type="GO" id="GO:0043565">
    <property type="term" value="F:sequence-specific DNA binding"/>
    <property type="evidence" value="ECO:0007669"/>
    <property type="project" value="InterPro"/>
</dbReference>
<evidence type="ECO:0000256" key="2">
    <source>
        <dbReference type="ARBA" id="ARBA00023125"/>
    </source>
</evidence>
<keyword evidence="1" id="KW-0805">Transcription regulation</keyword>
<keyword evidence="3" id="KW-0804">Transcription</keyword>
<dbReference type="SMART" id="SM00342">
    <property type="entry name" value="HTH_ARAC"/>
    <property type="match status" value="1"/>
</dbReference>
<dbReference type="InterPro" id="IPR053142">
    <property type="entry name" value="PchR_regulatory_protein"/>
</dbReference>
<dbReference type="SUPFAM" id="SSF46689">
    <property type="entry name" value="Homeodomain-like"/>
    <property type="match status" value="1"/>
</dbReference>
<dbReference type="Gene3D" id="1.10.10.60">
    <property type="entry name" value="Homeodomain-like"/>
    <property type="match status" value="2"/>
</dbReference>
<evidence type="ECO:0000259" key="4">
    <source>
        <dbReference type="PROSITE" id="PS01124"/>
    </source>
</evidence>
<keyword evidence="2" id="KW-0238">DNA-binding</keyword>
<evidence type="ECO:0000256" key="3">
    <source>
        <dbReference type="ARBA" id="ARBA00023163"/>
    </source>
</evidence>
<dbReference type="PANTHER" id="PTHR47893:SF1">
    <property type="entry name" value="REGULATORY PROTEIN PCHR"/>
    <property type="match status" value="1"/>
</dbReference>
<reference evidence="5" key="1">
    <citation type="submission" date="2020-10" db="EMBL/GenBank/DDBJ databases">
        <authorList>
            <person name="Gilroy R."/>
        </authorList>
    </citation>
    <scope>NUCLEOTIDE SEQUENCE</scope>
    <source>
        <strain evidence="5">CHK181-108</strain>
    </source>
</reference>
<dbReference type="InterPro" id="IPR020449">
    <property type="entry name" value="Tscrpt_reg_AraC-type_HTH"/>
</dbReference>